<dbReference type="EMBL" id="KB097587">
    <property type="protein sequence ID" value="ESN93890.1"/>
    <property type="molecule type" value="Genomic_DNA"/>
</dbReference>
<dbReference type="InParanoid" id="T1FVH0"/>
<dbReference type="STRING" id="6412.T1FVH0"/>
<dbReference type="SUPFAM" id="SSF48065">
    <property type="entry name" value="DBL homology domain (DH-domain)"/>
    <property type="match status" value="1"/>
</dbReference>
<protein>
    <recommendedName>
        <fullName evidence="7">DH domain-containing protein</fullName>
    </recommendedName>
</protein>
<dbReference type="InterPro" id="IPR049396">
    <property type="entry name" value="ECT2_BRCT0"/>
</dbReference>
<dbReference type="CDD" id="cd17732">
    <property type="entry name" value="BRCT_Ect2_rpt2"/>
    <property type="match status" value="1"/>
</dbReference>
<dbReference type="Proteomes" id="UP000015101">
    <property type="component" value="Unassembled WGS sequence"/>
</dbReference>
<dbReference type="OrthoDB" id="9997817at2759"/>
<reference evidence="6" key="1">
    <citation type="submission" date="2012-12" db="EMBL/GenBank/DDBJ databases">
        <authorList>
            <person name="Hellsten U."/>
            <person name="Grimwood J."/>
            <person name="Chapman J.A."/>
            <person name="Shapiro H."/>
            <person name="Aerts A."/>
            <person name="Otillar R.P."/>
            <person name="Terry A.Y."/>
            <person name="Boore J.L."/>
            <person name="Simakov O."/>
            <person name="Marletaz F."/>
            <person name="Cho S.-J."/>
            <person name="Edsinger-Gonzales E."/>
            <person name="Havlak P."/>
            <person name="Kuo D.-H."/>
            <person name="Larsson T."/>
            <person name="Lv J."/>
            <person name="Arendt D."/>
            <person name="Savage R."/>
            <person name="Osoegawa K."/>
            <person name="de Jong P."/>
            <person name="Lindberg D.R."/>
            <person name="Seaver E.C."/>
            <person name="Weisblat D.A."/>
            <person name="Putnam N.H."/>
            <person name="Grigoriev I.V."/>
            <person name="Rokhsar D.S."/>
        </authorList>
    </citation>
    <scope>NUCLEOTIDE SEQUENCE</scope>
</reference>
<dbReference type="PANTHER" id="PTHR16777">
    <property type="entry name" value="PROTEIN ECT2"/>
    <property type="match status" value="1"/>
</dbReference>
<dbReference type="EnsemblMetazoa" id="HelroT193914">
    <property type="protein sequence ID" value="HelroP193914"/>
    <property type="gene ID" value="HelroG193914"/>
</dbReference>
<feature type="compositionally biased region" description="Low complexity" evidence="1">
    <location>
        <begin position="281"/>
        <end position="295"/>
    </location>
</feature>
<feature type="region of interest" description="Disordered" evidence="1">
    <location>
        <begin position="266"/>
        <end position="319"/>
    </location>
</feature>
<dbReference type="GO" id="GO:0005096">
    <property type="term" value="F:GTPase activator activity"/>
    <property type="evidence" value="ECO:0007669"/>
    <property type="project" value="InterPro"/>
</dbReference>
<dbReference type="Gene3D" id="1.20.900.10">
    <property type="entry name" value="Dbl homology (DH) domain"/>
    <property type="match status" value="1"/>
</dbReference>
<dbReference type="InterPro" id="IPR049395">
    <property type="entry name" value="ECT2_PH"/>
</dbReference>
<evidence type="ECO:0000313" key="5">
    <source>
        <dbReference type="EnsemblMetazoa" id="HelroP193914"/>
    </source>
</evidence>
<dbReference type="PROSITE" id="PS50010">
    <property type="entry name" value="DH_2"/>
    <property type="match status" value="1"/>
</dbReference>
<feature type="compositionally biased region" description="Polar residues" evidence="1">
    <location>
        <begin position="996"/>
        <end position="1032"/>
    </location>
</feature>
<dbReference type="RefSeq" id="XP_009028088.1">
    <property type="nucleotide sequence ID" value="XM_009029840.1"/>
</dbReference>
<dbReference type="Pfam" id="PF21243">
    <property type="entry name" value="ECT2_BRCT0"/>
    <property type="match status" value="1"/>
</dbReference>
<dbReference type="InterPro" id="IPR001357">
    <property type="entry name" value="BRCT_dom"/>
</dbReference>
<reference evidence="5" key="3">
    <citation type="submission" date="2015-06" db="UniProtKB">
        <authorList>
            <consortium name="EnsemblMetazoa"/>
        </authorList>
    </citation>
    <scope>IDENTIFICATION</scope>
</reference>
<dbReference type="CTD" id="20212816"/>
<name>T1FVH0_HELRO</name>
<feature type="compositionally biased region" description="Polar residues" evidence="1">
    <location>
        <begin position="298"/>
        <end position="312"/>
    </location>
</feature>
<dbReference type="GO" id="GO:0007399">
    <property type="term" value="P:nervous system development"/>
    <property type="evidence" value="ECO:0000318"/>
    <property type="project" value="GO_Central"/>
</dbReference>
<dbReference type="GO" id="GO:0005634">
    <property type="term" value="C:nucleus"/>
    <property type="evidence" value="ECO:0000318"/>
    <property type="project" value="GO_Central"/>
</dbReference>
<dbReference type="Pfam" id="PF00533">
    <property type="entry name" value="BRCT"/>
    <property type="match status" value="1"/>
</dbReference>
<dbReference type="PANTHER" id="PTHR16777:SF2">
    <property type="entry name" value="PROTEIN ECT2"/>
    <property type="match status" value="1"/>
</dbReference>
<organism evidence="5 6">
    <name type="scientific">Helobdella robusta</name>
    <name type="common">Californian leech</name>
    <dbReference type="NCBI Taxonomy" id="6412"/>
    <lineage>
        <taxon>Eukaryota</taxon>
        <taxon>Metazoa</taxon>
        <taxon>Spiralia</taxon>
        <taxon>Lophotrochozoa</taxon>
        <taxon>Annelida</taxon>
        <taxon>Clitellata</taxon>
        <taxon>Hirudinea</taxon>
        <taxon>Rhynchobdellida</taxon>
        <taxon>Glossiphoniidae</taxon>
        <taxon>Helobdella</taxon>
    </lineage>
</organism>
<dbReference type="PROSITE" id="PS50172">
    <property type="entry name" value="BRCT"/>
    <property type="match status" value="2"/>
</dbReference>
<dbReference type="InterPro" id="IPR035899">
    <property type="entry name" value="DBL_dom_sf"/>
</dbReference>
<dbReference type="SUPFAM" id="SSF50729">
    <property type="entry name" value="PH domain-like"/>
    <property type="match status" value="1"/>
</dbReference>
<dbReference type="OMA" id="QHTIMEL"/>
<dbReference type="Gene3D" id="3.40.50.10190">
    <property type="entry name" value="BRCT domain"/>
    <property type="match status" value="3"/>
</dbReference>
<dbReference type="KEGG" id="hro:HELRODRAFT_193914"/>
<reference evidence="4 6" key="2">
    <citation type="journal article" date="2013" name="Nature">
        <title>Insights into bilaterian evolution from three spiralian genomes.</title>
        <authorList>
            <person name="Simakov O."/>
            <person name="Marletaz F."/>
            <person name="Cho S.J."/>
            <person name="Edsinger-Gonzales E."/>
            <person name="Havlak P."/>
            <person name="Hellsten U."/>
            <person name="Kuo D.H."/>
            <person name="Larsson T."/>
            <person name="Lv J."/>
            <person name="Arendt D."/>
            <person name="Savage R."/>
            <person name="Osoegawa K."/>
            <person name="de Jong P."/>
            <person name="Grimwood J."/>
            <person name="Chapman J.A."/>
            <person name="Shapiro H."/>
            <person name="Aerts A."/>
            <person name="Otillar R.P."/>
            <person name="Terry A.Y."/>
            <person name="Boore J.L."/>
            <person name="Grigoriev I.V."/>
            <person name="Lindberg D.R."/>
            <person name="Seaver E.C."/>
            <person name="Weisblat D.A."/>
            <person name="Putnam N.H."/>
            <person name="Rokhsar D.S."/>
        </authorList>
    </citation>
    <scope>NUCLEOTIDE SEQUENCE</scope>
</reference>
<dbReference type="Pfam" id="PF00621">
    <property type="entry name" value="RhoGEF"/>
    <property type="match status" value="1"/>
</dbReference>
<feature type="domain" description="BRCT" evidence="3">
    <location>
        <begin position="172"/>
        <end position="261"/>
    </location>
</feature>
<dbReference type="SMART" id="SM00292">
    <property type="entry name" value="BRCT"/>
    <property type="match status" value="2"/>
</dbReference>
<evidence type="ECO:0000256" key="1">
    <source>
        <dbReference type="SAM" id="MobiDB-lite"/>
    </source>
</evidence>
<dbReference type="CDD" id="cd01229">
    <property type="entry name" value="PH_Ect2"/>
    <property type="match status" value="1"/>
</dbReference>
<dbReference type="EMBL" id="AMQM01007249">
    <property type="status" value="NOT_ANNOTATED_CDS"/>
    <property type="molecule type" value="Genomic_DNA"/>
</dbReference>
<sequence>MSVDASHLISSTKSLSDSAIFSDTGLELINDQDAIFILENFEGSIFSQLHQHDCRIVGPTVVIQASDKILPYRPRPLYCTSMEQLTICFNKDTSRNELITLANLAHYMGASIKKDMSSKVTHLVAWKSGGQKYKMALSMGIRIMTNDWVYACWKMRDDVEFKASNSDVIAKYKWEPFKHCILSFHGFNKEEISNFEELTNANGGQIAVVGSPNCTHLIVNEKKITNIDSIEIVGEVHIVIPAWFWASIQMEACADETLYQFRAPTNDENNRRTSSNRLILSSNSTSGTTATTPRSRLGTFSSKVATPLTHSSKSSKRRRLQENLAHLANEGEVSCSFVGADKVASGDFALPNLIRNNNVDGGGGGGSGVVFNGGKKNGQTFDAVVLQDINNTKDISKSPQTAATITTNTSATSLRQTQQQHQQQLTSRQHTIMELLQTETNYVAILSTILKIFKEEIERPDQAGGPILDQQESKNIFGGIPPICEIHLQIKSEISKIVQNWSDELFVGDVFLKHADSFIKCYPVFVNYFEKTKELINKYDKCKPRFHAFLKLCQDKPECGRQSLVELMIRPVQRLPSVLLLLRDILKRTDKNHADHTKLEKAITVLEEVMTHINEDKRKADGHQTMFDIINSIENCPPNLLSAHRTFICNVNVMEVGDTLHKKGELLTLFIFSDSLEICKKRLKALNSKSPGVGKGQKCYKHLTMLSFLSIKRVINVIETNEFRHIFGLIIKKIEDKEEKLLTFSLNDPNVTKVEFLTMLSKSICNASCRADYETLIASCDASVLNLDSSDLFGYNSLSRVANKFTKRVSRAFSLNKSPTSSSLRSISSMSHIAGSATAINIMGNAASDDFSSDNFNDAGSSSSSYGGNAGSSLASVTPLGSASSGLNDDWNDFDSRSFYMDQTVIDASELQQRRRETLATPTSACLSATICVPITSPEKKNKNIPQQSVDNLSTLYATPRLTRHTQAPAPSSSSTSLANKGKRLSSLFSMGGAWSSNQKLNTSRGAPSSSNQRLNTSRGAASNLMSSSNQSLRKDVKNNPSSAAAAEPRPISLTRFDKKHMEYRV</sequence>
<evidence type="ECO:0000259" key="3">
    <source>
        <dbReference type="PROSITE" id="PS50172"/>
    </source>
</evidence>
<feature type="domain" description="BRCT" evidence="3">
    <location>
        <begin position="82"/>
        <end position="152"/>
    </location>
</feature>
<evidence type="ECO:0000313" key="6">
    <source>
        <dbReference type="Proteomes" id="UP000015101"/>
    </source>
</evidence>
<feature type="domain" description="DH" evidence="2">
    <location>
        <begin position="427"/>
        <end position="616"/>
    </location>
</feature>
<evidence type="ECO:0008006" key="7">
    <source>
        <dbReference type="Google" id="ProtNLM"/>
    </source>
</evidence>
<dbReference type="GO" id="GO:0005938">
    <property type="term" value="C:cell cortex"/>
    <property type="evidence" value="ECO:0000318"/>
    <property type="project" value="GO_Central"/>
</dbReference>
<proteinExistence type="predicted"/>
<accession>T1FVH0</accession>
<dbReference type="FunCoup" id="T1FVH0">
    <property type="interactions" value="149"/>
</dbReference>
<dbReference type="eggNOG" id="KOG3524">
    <property type="taxonomic scope" value="Eukaryota"/>
</dbReference>
<dbReference type="InterPro" id="IPR026817">
    <property type="entry name" value="Ect2"/>
</dbReference>
<feature type="compositionally biased region" description="Basic and acidic residues" evidence="1">
    <location>
        <begin position="1056"/>
        <end position="1066"/>
    </location>
</feature>
<dbReference type="GO" id="GO:2000431">
    <property type="term" value="P:regulation of cytokinesis, actomyosin contractile ring assembly"/>
    <property type="evidence" value="ECO:0007669"/>
    <property type="project" value="InterPro"/>
</dbReference>
<dbReference type="SUPFAM" id="SSF52113">
    <property type="entry name" value="BRCT domain"/>
    <property type="match status" value="2"/>
</dbReference>
<dbReference type="GeneID" id="20212816"/>
<evidence type="ECO:0000259" key="2">
    <source>
        <dbReference type="PROSITE" id="PS50010"/>
    </source>
</evidence>
<dbReference type="AlphaFoldDB" id="T1FVH0"/>
<evidence type="ECO:0000313" key="4">
    <source>
        <dbReference type="EMBL" id="ESN93890.1"/>
    </source>
</evidence>
<dbReference type="InterPro" id="IPR000219">
    <property type="entry name" value="DH_dom"/>
</dbReference>
<dbReference type="HOGENOM" id="CLU_008187_0_0_1"/>
<dbReference type="CDD" id="cd00160">
    <property type="entry name" value="RhoGEF"/>
    <property type="match status" value="1"/>
</dbReference>
<dbReference type="SMART" id="SM00325">
    <property type="entry name" value="RhoGEF"/>
    <property type="match status" value="1"/>
</dbReference>
<dbReference type="GO" id="GO:0000281">
    <property type="term" value="P:mitotic cytokinesis"/>
    <property type="evidence" value="ECO:0000318"/>
    <property type="project" value="GO_Central"/>
</dbReference>
<feature type="region of interest" description="Disordered" evidence="1">
    <location>
        <begin position="996"/>
        <end position="1066"/>
    </location>
</feature>
<dbReference type="Pfam" id="PF12738">
    <property type="entry name" value="PTCB-BRCT"/>
    <property type="match status" value="1"/>
</dbReference>
<gene>
    <name evidence="5" type="primary">20212816</name>
    <name evidence="4" type="ORF">HELRODRAFT_193914</name>
</gene>
<keyword evidence="6" id="KW-1185">Reference proteome</keyword>
<dbReference type="GO" id="GO:0005085">
    <property type="term" value="F:guanyl-nucleotide exchange factor activity"/>
    <property type="evidence" value="ECO:0000318"/>
    <property type="project" value="GO_Central"/>
</dbReference>
<dbReference type="Pfam" id="PF21242">
    <property type="entry name" value="ECT2_PH"/>
    <property type="match status" value="1"/>
</dbReference>
<dbReference type="InterPro" id="IPR036420">
    <property type="entry name" value="BRCT_dom_sf"/>
</dbReference>